<organism evidence="2 3">
    <name type="scientific">Mytilus edulis</name>
    <name type="common">Blue mussel</name>
    <dbReference type="NCBI Taxonomy" id="6550"/>
    <lineage>
        <taxon>Eukaryota</taxon>
        <taxon>Metazoa</taxon>
        <taxon>Spiralia</taxon>
        <taxon>Lophotrochozoa</taxon>
        <taxon>Mollusca</taxon>
        <taxon>Bivalvia</taxon>
        <taxon>Autobranchia</taxon>
        <taxon>Pteriomorphia</taxon>
        <taxon>Mytilida</taxon>
        <taxon>Mytiloidea</taxon>
        <taxon>Mytilidae</taxon>
        <taxon>Mytilinae</taxon>
        <taxon>Mytilus</taxon>
    </lineage>
</organism>
<accession>A0A8S3SLW1</accession>
<reference evidence="2" key="1">
    <citation type="submission" date="2021-03" db="EMBL/GenBank/DDBJ databases">
        <authorList>
            <person name="Bekaert M."/>
        </authorList>
    </citation>
    <scope>NUCLEOTIDE SEQUENCE</scope>
</reference>
<dbReference type="Pfam" id="PF15073">
    <property type="entry name" value="SPATA48"/>
    <property type="match status" value="1"/>
</dbReference>
<proteinExistence type="predicted"/>
<dbReference type="AlphaFoldDB" id="A0A8S3SLW1"/>
<dbReference type="Proteomes" id="UP000683360">
    <property type="component" value="Unassembled WGS sequence"/>
</dbReference>
<feature type="compositionally biased region" description="Basic and acidic residues" evidence="1">
    <location>
        <begin position="183"/>
        <end position="194"/>
    </location>
</feature>
<dbReference type="OrthoDB" id="5983862at2759"/>
<feature type="region of interest" description="Disordered" evidence="1">
    <location>
        <begin position="374"/>
        <end position="409"/>
    </location>
</feature>
<feature type="compositionally biased region" description="Polar residues" evidence="1">
    <location>
        <begin position="377"/>
        <end position="395"/>
    </location>
</feature>
<feature type="region of interest" description="Disordered" evidence="1">
    <location>
        <begin position="119"/>
        <end position="160"/>
    </location>
</feature>
<evidence type="ECO:0000313" key="3">
    <source>
        <dbReference type="Proteomes" id="UP000683360"/>
    </source>
</evidence>
<gene>
    <name evidence="2" type="ORF">MEDL_35189</name>
</gene>
<evidence type="ECO:0000256" key="1">
    <source>
        <dbReference type="SAM" id="MobiDB-lite"/>
    </source>
</evidence>
<feature type="region of interest" description="Disordered" evidence="1">
    <location>
        <begin position="178"/>
        <end position="213"/>
    </location>
</feature>
<dbReference type="InterPro" id="IPR027867">
    <property type="entry name" value="SPATA48"/>
</dbReference>
<dbReference type="EMBL" id="CAJPWZ010001696">
    <property type="protein sequence ID" value="CAG2221797.1"/>
    <property type="molecule type" value="Genomic_DNA"/>
</dbReference>
<feature type="compositionally biased region" description="Basic and acidic residues" evidence="1">
    <location>
        <begin position="131"/>
        <end position="144"/>
    </location>
</feature>
<dbReference type="PANTHER" id="PTHR34759">
    <property type="entry name" value="SPERMATOGENESIS-ASSOCIATED PROTEIN 48"/>
    <property type="match status" value="1"/>
</dbReference>
<keyword evidence="3" id="KW-1185">Reference proteome</keyword>
<evidence type="ECO:0000313" key="2">
    <source>
        <dbReference type="EMBL" id="CAG2221797.1"/>
    </source>
</evidence>
<dbReference type="PANTHER" id="PTHR34759:SF1">
    <property type="entry name" value="SPERMATOGENESIS-ASSOCIATED PROTEIN 48"/>
    <property type="match status" value="1"/>
</dbReference>
<sequence length="431" mass="49161">MTEVFTNVPVLADSTFRTRPNFELYLRSDANAGGNTVQQIQTHRRNRQMKFPTLTGKADVDSFQTSKQENAFKRWNDDGDFRPPAPYRDYDNIVDPVSGFVSAGGDVDRNTGHKKINSLVQLNDVPQAEPPQKKNSDRLADEKAPTPLRRSNTYAPGAPSMWNSRKISDGWIKSQLGGWTSDYDPRKPSEDSTKWRSKSAFVAKPPSEQSKEGRDHLALKYMYSGSTQKSYEEVPWDNMLPPKQWDPVSTLEDRPDMISQRWTLKRYDPAAQEWQGTGRSWDWFQRRNGYYKTQPIVFCSEHPRTHQIPNYSGSIGATNLDEIDHAQEPFQPLTIKRVNIPRYSETAHRPNIPGYQGSTLWQGVYSPAHSMKEKPAQSATTATFHRSLPISPNTSDFKKESKMSKMVTTVPPCNPYNKLNKLEDVLQNSVQ</sequence>
<protein>
    <submittedName>
        <fullName evidence="2">Uncharacterized protein</fullName>
    </submittedName>
</protein>
<comment type="caution">
    <text evidence="2">The sequence shown here is derived from an EMBL/GenBank/DDBJ whole genome shotgun (WGS) entry which is preliminary data.</text>
</comment>
<name>A0A8S3SLW1_MYTED</name>